<name>A0A1B2DNT1_9BACL</name>
<dbReference type="PANTHER" id="PTHR48098">
    <property type="entry name" value="ENTEROCHELIN ESTERASE-RELATED"/>
    <property type="match status" value="1"/>
</dbReference>
<dbReference type="RefSeq" id="WP_237163227.1">
    <property type="nucleotide sequence ID" value="NZ_CP016808.1"/>
</dbReference>
<proteinExistence type="predicted"/>
<dbReference type="GO" id="GO:0016747">
    <property type="term" value="F:acyltransferase activity, transferring groups other than amino-acyl groups"/>
    <property type="evidence" value="ECO:0007669"/>
    <property type="project" value="TreeGrafter"/>
</dbReference>
<sequence length="265" mass="30108">MDKYHLILNTAPAGYDQYGDNIARGKIDTFEYFSAKVGNSRKMMIYTPPGYSDNQRYNVLYLLHGIGGDETEWYHHGNPQVILDNLYAASKLAPMIVVMPNGRAMPNDRAEGNLFDTDKLQAFEDFESELLHEIIPYIESNYWVQIGRENRALAGLSMGGGQSLNIGLGNLDHFAWIGGFSSAPNTKAPEQLVPNPEETTAKLKLLWLSCGVLDNLKYVSDQTHAYLDRQNVPHIWYEESGGHDWPVWKNDLYHFSQLIFQPFQC</sequence>
<reference evidence="1" key="1">
    <citation type="submission" date="2016-08" db="EMBL/GenBank/DDBJ databases">
        <title>Complete Genome Seqeunce of Paenibacillus sp. BIHB 4019 from tea rhizoplane.</title>
        <authorList>
            <person name="Thakur R."/>
            <person name="Swarnkar M.K."/>
            <person name="Gulati A."/>
        </authorList>
    </citation>
    <scope>NUCLEOTIDE SEQUENCE [LARGE SCALE GENOMIC DNA]</scope>
    <source>
        <strain evidence="1">BIHB4019</strain>
    </source>
</reference>
<dbReference type="Gene3D" id="3.40.50.1820">
    <property type="entry name" value="alpha/beta hydrolase"/>
    <property type="match status" value="1"/>
</dbReference>
<organism evidence="1">
    <name type="scientific">Paenibacillus sp. BIHB 4019</name>
    <dbReference type="NCBI Taxonomy" id="1870819"/>
    <lineage>
        <taxon>Bacteria</taxon>
        <taxon>Bacillati</taxon>
        <taxon>Bacillota</taxon>
        <taxon>Bacilli</taxon>
        <taxon>Bacillales</taxon>
        <taxon>Paenibacillaceae</taxon>
        <taxon>Paenibacillus</taxon>
    </lineage>
</organism>
<dbReference type="InterPro" id="IPR029058">
    <property type="entry name" value="AB_hydrolase_fold"/>
</dbReference>
<dbReference type="Pfam" id="PF00756">
    <property type="entry name" value="Esterase"/>
    <property type="match status" value="1"/>
</dbReference>
<dbReference type="InterPro" id="IPR000801">
    <property type="entry name" value="Esterase-like"/>
</dbReference>
<dbReference type="AlphaFoldDB" id="A0A1B2DNT1"/>
<accession>A0A1B2DNT1</accession>
<dbReference type="SUPFAM" id="SSF53474">
    <property type="entry name" value="alpha/beta-Hydrolases"/>
    <property type="match status" value="1"/>
</dbReference>
<dbReference type="EMBL" id="CP016808">
    <property type="protein sequence ID" value="ANY69376.1"/>
    <property type="molecule type" value="Genomic_DNA"/>
</dbReference>
<evidence type="ECO:0000313" key="1">
    <source>
        <dbReference type="EMBL" id="ANY69376.1"/>
    </source>
</evidence>
<dbReference type="InterPro" id="IPR050583">
    <property type="entry name" value="Mycobacterial_A85_antigen"/>
</dbReference>
<dbReference type="PANTHER" id="PTHR48098:SF1">
    <property type="entry name" value="DIACYLGLYCEROL ACYLTRANSFERASE_MYCOLYLTRANSFERASE AG85A"/>
    <property type="match status" value="1"/>
</dbReference>
<protein>
    <submittedName>
        <fullName evidence="1">Enterochelin esterase</fullName>
    </submittedName>
</protein>
<gene>
    <name evidence="1" type="ORF">BBD42_24985</name>
</gene>